<reference evidence="9 10" key="1">
    <citation type="submission" date="2020-08" db="EMBL/GenBank/DDBJ databases">
        <authorList>
            <person name="Liu C."/>
            <person name="Sun Q."/>
        </authorList>
    </citation>
    <scope>NUCLEOTIDE SEQUENCE [LARGE SCALE GENOMIC DNA]</scope>
    <source>
        <strain evidence="9 10">NSJ-59</strain>
    </source>
</reference>
<dbReference type="EC" id="1.1.1.6" evidence="5"/>
<evidence type="ECO:0000256" key="6">
    <source>
        <dbReference type="ARBA" id="ARBA00040132"/>
    </source>
</evidence>
<gene>
    <name evidence="9" type="ORF">H8J70_10485</name>
</gene>
<dbReference type="Gene3D" id="3.40.50.1970">
    <property type="match status" value="1"/>
</dbReference>
<evidence type="ECO:0000256" key="4">
    <source>
        <dbReference type="ARBA" id="ARBA00037918"/>
    </source>
</evidence>
<protein>
    <recommendedName>
        <fullName evidence="6">Glycerol dehydrogenase</fullName>
        <ecNumber evidence="5">1.1.1.6</ecNumber>
    </recommendedName>
</protein>
<evidence type="ECO:0000259" key="8">
    <source>
        <dbReference type="Pfam" id="PF00465"/>
    </source>
</evidence>
<dbReference type="CDD" id="cd08171">
    <property type="entry name" value="GlyDH-like"/>
    <property type="match status" value="1"/>
</dbReference>
<evidence type="ECO:0000256" key="7">
    <source>
        <dbReference type="ARBA" id="ARBA00049006"/>
    </source>
</evidence>
<dbReference type="InterPro" id="IPR016205">
    <property type="entry name" value="Glycerol_DH"/>
</dbReference>
<dbReference type="InterPro" id="IPR001670">
    <property type="entry name" value="ADH_Fe/GldA"/>
</dbReference>
<comment type="caution">
    <text evidence="9">The sequence shown here is derived from an EMBL/GenBank/DDBJ whole genome shotgun (WGS) entry which is preliminary data.</text>
</comment>
<accession>A0ABR6VLK0</accession>
<keyword evidence="2" id="KW-0560">Oxidoreductase</keyword>
<evidence type="ECO:0000256" key="1">
    <source>
        <dbReference type="ARBA" id="ARBA00022723"/>
    </source>
</evidence>
<evidence type="ECO:0000256" key="3">
    <source>
        <dbReference type="ARBA" id="ARBA00023027"/>
    </source>
</evidence>
<dbReference type="PANTHER" id="PTHR43616:SF5">
    <property type="entry name" value="GLYCEROL DEHYDROGENASE 1"/>
    <property type="match status" value="1"/>
</dbReference>
<dbReference type="Pfam" id="PF00465">
    <property type="entry name" value="Fe-ADH"/>
    <property type="match status" value="1"/>
</dbReference>
<dbReference type="RefSeq" id="WP_186504241.1">
    <property type="nucleotide sequence ID" value="NZ_JACOGK010000035.1"/>
</dbReference>
<dbReference type="Proteomes" id="UP000606870">
    <property type="component" value="Unassembled WGS sequence"/>
</dbReference>
<comment type="catalytic activity">
    <reaction evidence="7">
        <text>glycerol + NAD(+) = dihydroxyacetone + NADH + H(+)</text>
        <dbReference type="Rhea" id="RHEA:13769"/>
        <dbReference type="ChEBI" id="CHEBI:15378"/>
        <dbReference type="ChEBI" id="CHEBI:16016"/>
        <dbReference type="ChEBI" id="CHEBI:17754"/>
        <dbReference type="ChEBI" id="CHEBI:57540"/>
        <dbReference type="ChEBI" id="CHEBI:57945"/>
        <dbReference type="EC" id="1.1.1.6"/>
    </reaction>
</comment>
<evidence type="ECO:0000313" key="10">
    <source>
        <dbReference type="Proteomes" id="UP000606870"/>
    </source>
</evidence>
<evidence type="ECO:0000313" key="9">
    <source>
        <dbReference type="EMBL" id="MBC3537667.1"/>
    </source>
</evidence>
<feature type="domain" description="Alcohol dehydrogenase iron-type/glycerol dehydrogenase GldA" evidence="8">
    <location>
        <begin position="13"/>
        <end position="138"/>
    </location>
</feature>
<dbReference type="SUPFAM" id="SSF56796">
    <property type="entry name" value="Dehydroquinate synthase-like"/>
    <property type="match status" value="1"/>
</dbReference>
<keyword evidence="10" id="KW-1185">Reference proteome</keyword>
<keyword evidence="3" id="KW-0520">NAD</keyword>
<dbReference type="Gene3D" id="1.20.1090.10">
    <property type="entry name" value="Dehydroquinate synthase-like - alpha domain"/>
    <property type="match status" value="1"/>
</dbReference>
<dbReference type="PIRSF" id="PIRSF000112">
    <property type="entry name" value="Glycerol_dehydrogenase"/>
    <property type="match status" value="1"/>
</dbReference>
<proteinExistence type="predicted"/>
<evidence type="ECO:0000256" key="2">
    <source>
        <dbReference type="ARBA" id="ARBA00023002"/>
    </source>
</evidence>
<keyword evidence="1" id="KW-0479">Metal-binding</keyword>
<comment type="pathway">
    <text evidence="4">Polyol metabolism; glycerol fermentation; glycerone phosphate from glycerol (oxidative route): step 1/2.</text>
</comment>
<sequence>MSKSDYTLVLPAYTVGANAYDAIGKITRPFGKKVVIIGGKTALSKAQDAILAAIKDTPLEVVGTLWYGGDATFENVDMLLANPAVQQADLIFAVGGGRAIDTCKVVADKANKAIFAFPTVSSNCAPVTAISVMYKADKSFAGYYYLDQPPVHTFINMTIIADSPYELFWAGIGDAMSKECECELSSRKGEMFHTVEVARALATVCTKPLIAYGVKALEDFKKKQVTFELQQVVLDIIVSTGLVSNCATDETEYYYNSSVAHLFYNSSTVLPQSVEKHLHGEIVSFGVLVLLTYDKQFEQRDKLAAFYKKCGYPTKLSDLDISVDEVDKIVAKGPDAREWTCVPEPMTAEIFKKAILDANEFGESLK</sequence>
<evidence type="ECO:0000256" key="5">
    <source>
        <dbReference type="ARBA" id="ARBA00039147"/>
    </source>
</evidence>
<dbReference type="EMBL" id="JACOGK010000035">
    <property type="protein sequence ID" value="MBC3537667.1"/>
    <property type="molecule type" value="Genomic_DNA"/>
</dbReference>
<name>A0ABR6VLK0_9FIRM</name>
<dbReference type="PANTHER" id="PTHR43616">
    <property type="entry name" value="GLYCEROL DEHYDROGENASE"/>
    <property type="match status" value="1"/>
</dbReference>
<organism evidence="9 10">
    <name type="scientific">Megasphaera hominis</name>
    <dbReference type="NCBI Taxonomy" id="159836"/>
    <lineage>
        <taxon>Bacteria</taxon>
        <taxon>Bacillati</taxon>
        <taxon>Bacillota</taxon>
        <taxon>Negativicutes</taxon>
        <taxon>Veillonellales</taxon>
        <taxon>Veillonellaceae</taxon>
        <taxon>Megasphaera</taxon>
    </lineage>
</organism>